<reference evidence="3 4" key="1">
    <citation type="journal article" date="2018" name="IMA Fungus">
        <title>IMA Genome-F 10: Nine draft genome sequences of Claviceps purpurea s.lat., including C. arundinis, C. humidiphila, and C. cf. spartinae, pseudomolecules for the pitch canker pathogen Fusarium circinatum, draft genome of Davidsoniella eucalypti, Grosmannia galeiformis, Quambalaria eucalypti, and Teratosphaeria destructans.</title>
        <authorList>
            <person name="Wingfield B.D."/>
            <person name="Liu M."/>
            <person name="Nguyen H.D."/>
            <person name="Lane F.A."/>
            <person name="Morgan S.W."/>
            <person name="De Vos L."/>
            <person name="Wilken P.M."/>
            <person name="Duong T.A."/>
            <person name="Aylward J."/>
            <person name="Coetzee M.P."/>
            <person name="Dadej K."/>
            <person name="De Beer Z.W."/>
            <person name="Findlay W."/>
            <person name="Havenga M."/>
            <person name="Kolarik M."/>
            <person name="Menzies J.G."/>
            <person name="Naidoo K."/>
            <person name="Pochopski O."/>
            <person name="Shoukouhi P."/>
            <person name="Santana Q.C."/>
            <person name="Seifert K.A."/>
            <person name="Soal N."/>
            <person name="Steenkamp E.T."/>
            <person name="Tatham C.T."/>
            <person name="van der Nest M.A."/>
            <person name="Wingfield M.J."/>
        </authorList>
    </citation>
    <scope>NUCLEOTIDE SEQUENCE [LARGE SCALE GENOMIC DNA]</scope>
    <source>
        <strain evidence="3">CMW44962</strain>
    </source>
</reference>
<dbReference type="EMBL" id="RIBY02002445">
    <property type="protein sequence ID" value="KAH9812988.1"/>
    <property type="molecule type" value="Genomic_DNA"/>
</dbReference>
<dbReference type="InterPro" id="IPR018961">
    <property type="entry name" value="DnaJ_homolog_subfam-C_membr-28"/>
</dbReference>
<comment type="caution">
    <text evidence="3">The sequence shown here is derived from an EMBL/GenBank/DDBJ whole genome shotgun (WGS) entry which is preliminary data.</text>
</comment>
<evidence type="ECO:0000256" key="1">
    <source>
        <dbReference type="SAM" id="MobiDB-lite"/>
    </source>
</evidence>
<feature type="compositionally biased region" description="Polar residues" evidence="1">
    <location>
        <begin position="379"/>
        <end position="402"/>
    </location>
</feature>
<accession>A0A9W7SJ22</accession>
<reference evidence="3 4" key="2">
    <citation type="journal article" date="2021" name="Curr. Genet.">
        <title>Genetic response to nitrogen starvation in the aggressive Eucalyptus foliar pathogen Teratosphaeria destructans.</title>
        <authorList>
            <person name="Havenga M."/>
            <person name="Wingfield B.D."/>
            <person name="Wingfield M.J."/>
            <person name="Dreyer L.L."/>
            <person name="Roets F."/>
            <person name="Aylward J."/>
        </authorList>
    </citation>
    <scope>NUCLEOTIDE SEQUENCE [LARGE SCALE GENOMIC DNA]</scope>
    <source>
        <strain evidence="3">CMW44962</strain>
    </source>
</reference>
<dbReference type="PANTHER" id="PTHR39394:SF1">
    <property type="entry name" value="DNAJ HOMOLOGUE SUBFAMILY C MEMBER 28 CONSERVED DOMAIN-CONTAINING PROTEIN"/>
    <property type="match status" value="1"/>
</dbReference>
<gene>
    <name evidence="3" type="ORF">Tdes44962_MAKER05755</name>
</gene>
<feature type="region of interest" description="Disordered" evidence="1">
    <location>
        <begin position="23"/>
        <end position="86"/>
    </location>
</feature>
<dbReference type="Proteomes" id="UP001138500">
    <property type="component" value="Unassembled WGS sequence"/>
</dbReference>
<evidence type="ECO:0000259" key="2">
    <source>
        <dbReference type="Pfam" id="PF09350"/>
    </source>
</evidence>
<feature type="domain" description="DnaJ homologue subfamily C member 28 conserved" evidence="2">
    <location>
        <begin position="237"/>
        <end position="308"/>
    </location>
</feature>
<feature type="compositionally biased region" description="Basic and acidic residues" evidence="1">
    <location>
        <begin position="344"/>
        <end position="357"/>
    </location>
</feature>
<dbReference type="OrthoDB" id="1922282at2759"/>
<dbReference type="PANTHER" id="PTHR39394">
    <property type="entry name" value="YALI0E31793P"/>
    <property type="match status" value="1"/>
</dbReference>
<organism evidence="3 4">
    <name type="scientific">Teratosphaeria destructans</name>
    <dbReference type="NCBI Taxonomy" id="418781"/>
    <lineage>
        <taxon>Eukaryota</taxon>
        <taxon>Fungi</taxon>
        <taxon>Dikarya</taxon>
        <taxon>Ascomycota</taxon>
        <taxon>Pezizomycotina</taxon>
        <taxon>Dothideomycetes</taxon>
        <taxon>Dothideomycetidae</taxon>
        <taxon>Mycosphaerellales</taxon>
        <taxon>Teratosphaeriaceae</taxon>
        <taxon>Teratosphaeria</taxon>
    </lineage>
</organism>
<name>A0A9W7SJ22_9PEZI</name>
<feature type="region of interest" description="Disordered" evidence="1">
    <location>
        <begin position="153"/>
        <end position="187"/>
    </location>
</feature>
<feature type="region of interest" description="Disordered" evidence="1">
    <location>
        <begin position="489"/>
        <end position="512"/>
    </location>
</feature>
<protein>
    <recommendedName>
        <fullName evidence="2">DnaJ homologue subfamily C member 28 conserved domain-containing protein</fullName>
    </recommendedName>
</protein>
<sequence length="512" mass="55799">MQSVRRPSPSVCARCLRVSAQPVGFGNGRYASDTASPPGPEGASRSKHDGDDEGGAFSRRMAQMSEEALETGGRSAQTAVREAGFSDDLKRELEEKIANAAFRSEHASAFAQANLPASAGKQTRDIAGARAWTGEESLEDAALRMLNDAHKPLRVPARPPRLGPSARAPKKVDTGRPTPGATGARLANARDRTSAYAFMKDPNMSEAERERLREEMKARFRPEGRIAPATVQGLANLANQRIEDAIGRGQFKNLPRGPGKLVERDYNASSPFIDTTEYFMNKMIQKQEIVPPWIEKQQELVSTANRFRSRLRADWRRHVSRSIASRGGSLEQQIRLAEAYAAAEARENPRRGKEETVHTVGDAGQVSQITLAGELKATPVTNPNEPTSSDGSSTDEPTNITTHPIHADGSIPPSSTTPPLPLVPPFRDPDWLATETPYLHAAIANLNTLARSYNLMAPALAKKPYYALDRELRACYADVAPSVPAAMRERARRRRRGMRGATAEGRSGRSGV</sequence>
<evidence type="ECO:0000313" key="3">
    <source>
        <dbReference type="EMBL" id="KAH9812988.1"/>
    </source>
</evidence>
<evidence type="ECO:0000313" key="4">
    <source>
        <dbReference type="Proteomes" id="UP001138500"/>
    </source>
</evidence>
<dbReference type="AlphaFoldDB" id="A0A9W7SJ22"/>
<feature type="region of interest" description="Disordered" evidence="1">
    <location>
        <begin position="344"/>
        <end position="420"/>
    </location>
</feature>
<keyword evidence="4" id="KW-1185">Reference proteome</keyword>
<dbReference type="Pfam" id="PF09350">
    <property type="entry name" value="DJC28_CD"/>
    <property type="match status" value="1"/>
</dbReference>
<proteinExistence type="predicted"/>